<dbReference type="Proteomes" id="UP000610846">
    <property type="component" value="Unassembled WGS sequence"/>
</dbReference>
<evidence type="ECO:0000313" key="3">
    <source>
        <dbReference type="EMBL" id="MBD8078034.1"/>
    </source>
</evidence>
<dbReference type="Gene3D" id="1.10.10.10">
    <property type="entry name" value="Winged helix-like DNA-binding domain superfamily/Winged helix DNA-binding domain"/>
    <property type="match status" value="1"/>
</dbReference>
<reference evidence="3" key="1">
    <citation type="journal article" date="2018" name="Curr. Microbiol.">
        <title>Cellulosimicrobium arenosum sp. nov., Isolated from Marine Sediment Sand.</title>
        <authorList>
            <person name="Oh M."/>
            <person name="Kim J.H."/>
            <person name="Yoon J.H."/>
            <person name="Schumann P."/>
            <person name="Kim W."/>
        </authorList>
    </citation>
    <scope>NUCLEOTIDE SEQUENCE</scope>
    <source>
        <strain evidence="3">KCTC 49039</strain>
    </source>
</reference>
<dbReference type="Pfam" id="PF00480">
    <property type="entry name" value="ROK"/>
    <property type="match status" value="1"/>
</dbReference>
<dbReference type="InterPro" id="IPR049874">
    <property type="entry name" value="ROK_cs"/>
</dbReference>
<dbReference type="PROSITE" id="PS01125">
    <property type="entry name" value="ROK"/>
    <property type="match status" value="1"/>
</dbReference>
<dbReference type="SUPFAM" id="SSF46785">
    <property type="entry name" value="Winged helix' DNA-binding domain"/>
    <property type="match status" value="1"/>
</dbReference>
<evidence type="ECO:0000313" key="4">
    <source>
        <dbReference type="Proteomes" id="UP000610846"/>
    </source>
</evidence>
<reference evidence="3" key="2">
    <citation type="submission" date="2020-09" db="EMBL/GenBank/DDBJ databases">
        <authorList>
            <person name="Yu Y."/>
        </authorList>
    </citation>
    <scope>NUCLEOTIDE SEQUENCE</scope>
    <source>
        <strain evidence="3">KCTC 49039</strain>
    </source>
</reference>
<gene>
    <name evidence="3" type="ORF">IF651_03045</name>
</gene>
<protein>
    <submittedName>
        <fullName evidence="3">ROK family transcriptional regulator</fullName>
    </submittedName>
</protein>
<dbReference type="SUPFAM" id="SSF53067">
    <property type="entry name" value="Actin-like ATPase domain"/>
    <property type="match status" value="1"/>
</dbReference>
<proteinExistence type="inferred from homology"/>
<dbReference type="InterPro" id="IPR036388">
    <property type="entry name" value="WH-like_DNA-bd_sf"/>
</dbReference>
<name>A0A927G7M0_9MICO</name>
<comment type="similarity">
    <text evidence="1">Belongs to the ROK (NagC/XylR) family.</text>
</comment>
<dbReference type="InterPro" id="IPR036390">
    <property type="entry name" value="WH_DNA-bd_sf"/>
</dbReference>
<comment type="caution">
    <text evidence="3">The sequence shown here is derived from an EMBL/GenBank/DDBJ whole genome shotgun (WGS) entry which is preliminary data.</text>
</comment>
<dbReference type="RefSeq" id="WP_191827631.1">
    <property type="nucleotide sequence ID" value="NZ_JACYHB010000002.1"/>
</dbReference>
<dbReference type="EMBL" id="JACYHB010000002">
    <property type="protein sequence ID" value="MBD8078034.1"/>
    <property type="molecule type" value="Genomic_DNA"/>
</dbReference>
<dbReference type="AlphaFoldDB" id="A0A927G7M0"/>
<dbReference type="InterPro" id="IPR000600">
    <property type="entry name" value="ROK"/>
</dbReference>
<evidence type="ECO:0000256" key="1">
    <source>
        <dbReference type="ARBA" id="ARBA00006479"/>
    </source>
</evidence>
<dbReference type="InterPro" id="IPR043129">
    <property type="entry name" value="ATPase_NBD"/>
</dbReference>
<sequence length="386" mass="39765">MTTTVSGQHAPRRRLSTGLRPTSKVLPEHARAHNRSLVLQHLFHEGPTSRADLARATSLTRVTISDLVAVLIAEGLVEELGVRPGQRVGKPAILVGMRTSAYQIVCVDLTDDELLRGAVLTLTGDFVVRRSLAVQGRTGDDLVELVTRFSRSLVSAATQPVIGVGIGSPGVVDGAGRVLEAPNRGWYDLPLAEQMRESLGLAVHVANDANVAALGEFTFGGASGSGMLVLTVGEGVGAGIMVDGARVRGHGDAAGELGHVTVVDDGEPCACGRSGCLETVLSVPALRRAVDGLDPDASDAALASVGRLLGVTLAPVVSALNLAEVLISGPADLLDGPLREAALDAIRTRTMPIIGRGLQVRMATLDEDVALAGAAVLVLSGQLGVS</sequence>
<dbReference type="PANTHER" id="PTHR18964:SF149">
    <property type="entry name" value="BIFUNCTIONAL UDP-N-ACETYLGLUCOSAMINE 2-EPIMERASE_N-ACETYLMANNOSAMINE KINASE"/>
    <property type="match status" value="1"/>
</dbReference>
<evidence type="ECO:0000256" key="2">
    <source>
        <dbReference type="SAM" id="MobiDB-lite"/>
    </source>
</evidence>
<dbReference type="PANTHER" id="PTHR18964">
    <property type="entry name" value="ROK (REPRESSOR, ORF, KINASE) FAMILY"/>
    <property type="match status" value="1"/>
</dbReference>
<keyword evidence="4" id="KW-1185">Reference proteome</keyword>
<dbReference type="Gene3D" id="3.30.420.40">
    <property type="match status" value="2"/>
</dbReference>
<accession>A0A927G7M0</accession>
<organism evidence="3 4">
    <name type="scientific">Cellulosimicrobium arenosum</name>
    <dbReference type="NCBI Taxonomy" id="2708133"/>
    <lineage>
        <taxon>Bacteria</taxon>
        <taxon>Bacillati</taxon>
        <taxon>Actinomycetota</taxon>
        <taxon>Actinomycetes</taxon>
        <taxon>Micrococcales</taxon>
        <taxon>Promicromonosporaceae</taxon>
        <taxon>Cellulosimicrobium</taxon>
    </lineage>
</organism>
<feature type="region of interest" description="Disordered" evidence="2">
    <location>
        <begin position="1"/>
        <end position="23"/>
    </location>
</feature>